<feature type="signal peptide" evidence="1">
    <location>
        <begin position="1"/>
        <end position="33"/>
    </location>
</feature>
<feature type="domain" description="Alginate export" evidence="2">
    <location>
        <begin position="70"/>
        <end position="457"/>
    </location>
</feature>
<evidence type="ECO:0000256" key="1">
    <source>
        <dbReference type="SAM" id="SignalP"/>
    </source>
</evidence>
<evidence type="ECO:0000259" key="2">
    <source>
        <dbReference type="Pfam" id="PF13372"/>
    </source>
</evidence>
<evidence type="ECO:0000313" key="3">
    <source>
        <dbReference type="EMBL" id="TAA32853.1"/>
    </source>
</evidence>
<protein>
    <recommendedName>
        <fullName evidence="2">Alginate export domain-containing protein</fullName>
    </recommendedName>
</protein>
<feature type="chain" id="PRO_5020250216" description="Alginate export domain-containing protein" evidence="1">
    <location>
        <begin position="34"/>
        <end position="468"/>
    </location>
</feature>
<dbReference type="EMBL" id="SHMB01000001">
    <property type="protein sequence ID" value="TAA32853.1"/>
    <property type="molecule type" value="Genomic_DNA"/>
</dbReference>
<reference evidence="3 4" key="1">
    <citation type="submission" date="2019-02" db="EMBL/GenBank/DDBJ databases">
        <title>WGS of Pseudoxanthomonas species novum from clinical isolates.</title>
        <authorList>
            <person name="Bernier A.-M."/>
            <person name="Bernard K."/>
            <person name="Vachon A."/>
        </authorList>
    </citation>
    <scope>NUCLEOTIDE SEQUENCE [LARGE SCALE GENOMIC DNA]</scope>
    <source>
        <strain evidence="3 4">NML171202</strain>
    </source>
</reference>
<dbReference type="Gene3D" id="2.40.160.100">
    <property type="match status" value="1"/>
</dbReference>
<dbReference type="InterPro" id="IPR053728">
    <property type="entry name" value="Alginate_Permeability_Chnl"/>
</dbReference>
<dbReference type="InterPro" id="IPR025388">
    <property type="entry name" value="Alginate_export_dom"/>
</dbReference>
<comment type="caution">
    <text evidence="3">The sequence shown here is derived from an EMBL/GenBank/DDBJ whole genome shotgun (WGS) entry which is preliminary data.</text>
</comment>
<keyword evidence="1" id="KW-0732">Signal</keyword>
<proteinExistence type="predicted"/>
<gene>
    <name evidence="3" type="ORF">EA661_00770</name>
</gene>
<organism evidence="3 4">
    <name type="scientific">Pseudoxanthomonas winnipegensis</name>
    <dbReference type="NCBI Taxonomy" id="2480810"/>
    <lineage>
        <taxon>Bacteria</taxon>
        <taxon>Pseudomonadati</taxon>
        <taxon>Pseudomonadota</taxon>
        <taxon>Gammaproteobacteria</taxon>
        <taxon>Lysobacterales</taxon>
        <taxon>Lysobacteraceae</taxon>
        <taxon>Pseudoxanthomonas</taxon>
    </lineage>
</organism>
<dbReference type="AlphaFoldDB" id="A0A4Q8LNS1"/>
<dbReference type="Pfam" id="PF13372">
    <property type="entry name" value="Alginate_exp"/>
    <property type="match status" value="1"/>
</dbReference>
<evidence type="ECO:0000313" key="4">
    <source>
        <dbReference type="Proteomes" id="UP000291286"/>
    </source>
</evidence>
<sequence>MAVQDGAGRVSSARRLRRLSGLAAVLAAGAAQAAGPQAKLLPYEEDYSALGAVSRTGWERLKYIPVGSGWLSLGGESRTLYDFRQDNGFGRFATDPHGYWQQRFRLWADYRPTPNLRLFGELASSSVAGLRTRPVQATDRNALDLAQGFVELSGDAAVPTWRLRAGRQQIAYAWQRLLDPRDPANSRMPFDALRVLYQRPGLSGGLLWGRPVQTRVGSFDDRSDDAQRLWGAHVEKPLYTGTQGAAKLEAIYLDTHQNGRRYAGVVGEDHRQTLSTRFSGTYARWDYDLELIGQRGHFAGQRVRAWQGSLFAGYSFDQAWKPRLGLRMEASSGDRRPGDGELNTFNGLYARASVFDGSMLTTNVRYFGPELVLRPSDKLWVDLYVLKLQRQSLHDGVYAAGWRVVQPGDANQARDIGVRKVMWVKYRFNDFASLDVYVHHTSAGAFLREGTREGRDYFYVAPYLTLRF</sequence>
<accession>A0A4Q8LNS1</accession>
<name>A0A4Q8LNS1_9GAMM</name>
<dbReference type="Proteomes" id="UP000291286">
    <property type="component" value="Unassembled WGS sequence"/>
</dbReference>
<dbReference type="SUPFAM" id="SSF56935">
    <property type="entry name" value="Porins"/>
    <property type="match status" value="1"/>
</dbReference>